<dbReference type="Proteomes" id="UP000734823">
    <property type="component" value="Unassembled WGS sequence"/>
</dbReference>
<reference evidence="1 2" key="1">
    <citation type="submission" date="2020-06" db="EMBL/GenBank/DDBJ databases">
        <title>Actinokineospora xiongansis sp. nov., isolated from soil of Baiyangdian.</title>
        <authorList>
            <person name="Zhang X."/>
        </authorList>
    </citation>
    <scope>NUCLEOTIDE SEQUENCE [LARGE SCALE GENOMIC DNA]</scope>
    <source>
        <strain evidence="1 2">HBU206404</strain>
    </source>
</reference>
<dbReference type="RefSeq" id="WP_187221034.1">
    <property type="nucleotide sequence ID" value="NZ_JABVED010000008.1"/>
</dbReference>
<evidence type="ECO:0000313" key="1">
    <source>
        <dbReference type="EMBL" id="MBC6448540.1"/>
    </source>
</evidence>
<evidence type="ECO:0000313" key="2">
    <source>
        <dbReference type="Proteomes" id="UP000734823"/>
    </source>
</evidence>
<protein>
    <submittedName>
        <fullName evidence="1">Uncharacterized protein</fullName>
    </submittedName>
</protein>
<name>A0ABR7L769_9PSEU</name>
<accession>A0ABR7L769</accession>
<keyword evidence="2" id="KW-1185">Reference proteome</keyword>
<organism evidence="1 2">
    <name type="scientific">Actinokineospora xionganensis</name>
    <dbReference type="NCBI Taxonomy" id="2684470"/>
    <lineage>
        <taxon>Bacteria</taxon>
        <taxon>Bacillati</taxon>
        <taxon>Actinomycetota</taxon>
        <taxon>Actinomycetes</taxon>
        <taxon>Pseudonocardiales</taxon>
        <taxon>Pseudonocardiaceae</taxon>
        <taxon>Actinokineospora</taxon>
    </lineage>
</organism>
<sequence length="414" mass="43341">MTEEWRPYVAPRRDLPDAVRDRIRTHALGEVKAPGGRRRTPLAVAAGVALLVAAGSLAVDSLAGVQAPANGLPGPEIDMTRAQAELDRCWAAVVDAGKAMRFPHRATWRPVIGWQVEGRWIVAARSDETPIICETTTTSVTVSDPKGLAPAASGTGTAALLFTPAGSIAGVADPAWSTLHVSSDSPGGPATAAIVKDGLWVGMNPLPRGQLRVSANFPGQGTSGPDFRDLPAPATPAVSVVDRPLPAGERASHEGRFLGECLSSVETPVSDPDAWQPGAMASVGADQTVMARLGELVAYCTGDFHPSGGERRFFFTFIRDEVMLARPVQFVTVIKAEPGEGAWAVGAVQPEVAAMTMTAKPGDAPVSVPIVRSTFAVPIPEELVPDLQSVPLGINVVLTDRDGKQIRSGQLFPG</sequence>
<gene>
    <name evidence="1" type="ORF">GPZ80_15300</name>
</gene>
<dbReference type="EMBL" id="JABVED010000008">
    <property type="protein sequence ID" value="MBC6448540.1"/>
    <property type="molecule type" value="Genomic_DNA"/>
</dbReference>
<proteinExistence type="predicted"/>
<comment type="caution">
    <text evidence="1">The sequence shown here is derived from an EMBL/GenBank/DDBJ whole genome shotgun (WGS) entry which is preliminary data.</text>
</comment>